<dbReference type="EMBL" id="JBHMBK010000014">
    <property type="protein sequence ID" value="MFB9686504.1"/>
    <property type="molecule type" value="Genomic_DNA"/>
</dbReference>
<feature type="compositionally biased region" description="Basic residues" evidence="1">
    <location>
        <begin position="18"/>
        <end position="27"/>
    </location>
</feature>
<reference evidence="2 3" key="1">
    <citation type="submission" date="2024-09" db="EMBL/GenBank/DDBJ databases">
        <authorList>
            <person name="Sun Q."/>
            <person name="Mori K."/>
        </authorList>
    </citation>
    <scope>NUCLEOTIDE SEQUENCE [LARGE SCALE GENOMIC DNA]</scope>
    <source>
        <strain evidence="2 3">JCM 13852</strain>
    </source>
</reference>
<name>A0ABV5U535_9PSEU</name>
<gene>
    <name evidence="2" type="ORF">ACFFTO_20115</name>
</gene>
<protein>
    <recommendedName>
        <fullName evidence="4">Transposase</fullName>
    </recommendedName>
</protein>
<organism evidence="2 3">
    <name type="scientific">Amycolatopsis plumensis</name>
    <dbReference type="NCBI Taxonomy" id="236508"/>
    <lineage>
        <taxon>Bacteria</taxon>
        <taxon>Bacillati</taxon>
        <taxon>Actinomycetota</taxon>
        <taxon>Actinomycetes</taxon>
        <taxon>Pseudonocardiales</taxon>
        <taxon>Pseudonocardiaceae</taxon>
        <taxon>Amycolatopsis</taxon>
    </lineage>
</organism>
<evidence type="ECO:0000313" key="2">
    <source>
        <dbReference type="EMBL" id="MFB9686504.1"/>
    </source>
</evidence>
<feature type="compositionally biased region" description="Basic and acidic residues" evidence="1">
    <location>
        <begin position="1"/>
        <end position="11"/>
    </location>
</feature>
<dbReference type="RefSeq" id="WP_378195770.1">
    <property type="nucleotide sequence ID" value="NZ_JBHMBK010000014.1"/>
</dbReference>
<dbReference type="Proteomes" id="UP001589535">
    <property type="component" value="Unassembled WGS sequence"/>
</dbReference>
<accession>A0ABV5U535</accession>
<sequence>MFAAIRRDSRIEGLPVPKPRKKQPPRRSRLDPFKSAVDAMLRADLDAPRKQRHTARRIFDRLVAEHEMYATVPDYVGRRRAEVRRP</sequence>
<evidence type="ECO:0000313" key="3">
    <source>
        <dbReference type="Proteomes" id="UP001589535"/>
    </source>
</evidence>
<evidence type="ECO:0008006" key="4">
    <source>
        <dbReference type="Google" id="ProtNLM"/>
    </source>
</evidence>
<keyword evidence="3" id="KW-1185">Reference proteome</keyword>
<evidence type="ECO:0000256" key="1">
    <source>
        <dbReference type="SAM" id="MobiDB-lite"/>
    </source>
</evidence>
<comment type="caution">
    <text evidence="2">The sequence shown here is derived from an EMBL/GenBank/DDBJ whole genome shotgun (WGS) entry which is preliminary data.</text>
</comment>
<proteinExistence type="predicted"/>
<feature type="region of interest" description="Disordered" evidence="1">
    <location>
        <begin position="1"/>
        <end position="32"/>
    </location>
</feature>